<dbReference type="CDD" id="cd10017">
    <property type="entry name" value="B3_DNA"/>
    <property type="match status" value="1"/>
</dbReference>
<keyword evidence="2" id="KW-0805">Transcription regulation</keyword>
<feature type="region of interest" description="Disordered" evidence="6">
    <location>
        <begin position="295"/>
        <end position="338"/>
    </location>
</feature>
<evidence type="ECO:0000259" key="7">
    <source>
        <dbReference type="PROSITE" id="PS50863"/>
    </source>
</evidence>
<dbReference type="InterPro" id="IPR044800">
    <property type="entry name" value="LEC2-like"/>
</dbReference>
<evidence type="ECO:0000313" key="9">
    <source>
        <dbReference type="EMBL" id="KAH7425085.1"/>
    </source>
</evidence>
<feature type="compositionally biased region" description="Basic and acidic residues" evidence="6">
    <location>
        <begin position="607"/>
        <end position="623"/>
    </location>
</feature>
<dbReference type="Gene3D" id="2.40.330.10">
    <property type="entry name" value="DNA-binding pseudobarrel domain"/>
    <property type="match status" value="1"/>
</dbReference>
<dbReference type="PROSITE" id="PS51032">
    <property type="entry name" value="AP2_ERF"/>
    <property type="match status" value="1"/>
</dbReference>
<protein>
    <submittedName>
        <fullName evidence="9">Uncharacterized protein</fullName>
    </submittedName>
</protein>
<gene>
    <name evidence="9" type="ORF">KP509_11G039200</name>
</gene>
<sequence>MNDAAVYETVEERTVSLALALHGKPTSELSTEISSDQSVLGKGNLSVNSCEAVSSDVGFSSSSQLHYRGTSIATFELLVDAYNDSSHAELEVSITDRSFESDDSSESVTLSLHLHIPSSHSPRSTEDNEGLGNGTSCTSCTLERASADPKSPPSKGLCISADSAKAPAQYKGVVPQPNGRWGAQIYEKNQRVWLGTFNREEDAARAYDRAAWKYRGRHAVVNFKPTEHENAEEFFLNSLSKEQVVDLLRRHTFDDELEQSLRQAPARVLNGGGISNQEDLVGKNGIGRSTMEGIEDRSMDSRMHSSTGLSVGGATSAKEHPWYTPGSSSPSSSHNWSVNQRREHLFDKSLTPSDVGKLNRLVIPKQHAERCFPLSAGSNEKGMMLNLEDPSGKLWRFRYSYWASSQSYVFTKGWSGFVKDKKLQAGDIVCFERSMSNREELFISCRHHPTALQVGMGGASAIPDPFRLQHQNRLHHLAHTSLSLREVGFYNENPPTVMSRFMQVPSTSRDGSFTFPSTIQYPRCQQSVMTDLDMPSRSFLNGRGSPHGQSASDTVPVNFELHRALHSYPSSQTRATLNLFASCSTKDMNSDANTFHETANHGSMTSSEHEKDGNRGRKLEPADRQATQSAGGTSIATNSLLYERTLLNEQGSCLPLKRKESELIRSLSDPTCCDKYLTVLRHDHQDDPKSMDKQKLRLFGVDFKPGICASSKQATKTDNGREHHEMLEIQLGNCNKRSRSTEDV</sequence>
<feature type="domain" description="AP2/ERF" evidence="8">
    <location>
        <begin position="169"/>
        <end position="224"/>
    </location>
</feature>
<dbReference type="Pfam" id="PF02362">
    <property type="entry name" value="B3"/>
    <property type="match status" value="1"/>
</dbReference>
<dbReference type="SMART" id="SM00380">
    <property type="entry name" value="AP2"/>
    <property type="match status" value="1"/>
</dbReference>
<comment type="subcellular location">
    <subcellularLocation>
        <location evidence="1">Nucleus</location>
    </subcellularLocation>
</comment>
<dbReference type="CDD" id="cd00018">
    <property type="entry name" value="AP2"/>
    <property type="match status" value="1"/>
</dbReference>
<evidence type="ECO:0000256" key="5">
    <source>
        <dbReference type="ARBA" id="ARBA00023242"/>
    </source>
</evidence>
<dbReference type="PROSITE" id="PS50863">
    <property type="entry name" value="B3"/>
    <property type="match status" value="1"/>
</dbReference>
<dbReference type="SMART" id="SM01019">
    <property type="entry name" value="B3"/>
    <property type="match status" value="1"/>
</dbReference>
<accession>A0A8T2TUI2</accession>
<reference evidence="9" key="1">
    <citation type="submission" date="2021-08" db="EMBL/GenBank/DDBJ databases">
        <title>WGS assembly of Ceratopteris richardii.</title>
        <authorList>
            <person name="Marchant D.B."/>
            <person name="Chen G."/>
            <person name="Jenkins J."/>
            <person name="Shu S."/>
            <person name="Leebens-Mack J."/>
            <person name="Grimwood J."/>
            <person name="Schmutz J."/>
            <person name="Soltis P."/>
            <person name="Soltis D."/>
            <person name="Chen Z.-H."/>
        </authorList>
    </citation>
    <scope>NUCLEOTIDE SEQUENCE</scope>
    <source>
        <strain evidence="9">Whitten #5841</strain>
        <tissue evidence="9">Leaf</tissue>
    </source>
</reference>
<evidence type="ECO:0000259" key="8">
    <source>
        <dbReference type="PROSITE" id="PS51032"/>
    </source>
</evidence>
<dbReference type="FunFam" id="3.30.730.10:FF:000008">
    <property type="entry name" value="AP2 domain-containing protein RAP2.8"/>
    <property type="match status" value="1"/>
</dbReference>
<comment type="caution">
    <text evidence="9">The sequence shown here is derived from an EMBL/GenBank/DDBJ whole genome shotgun (WGS) entry which is preliminary data.</text>
</comment>
<dbReference type="OrthoDB" id="2020802at2759"/>
<dbReference type="PANTHER" id="PTHR31140">
    <property type="entry name" value="B3 DOMAIN-CONTAINING TRANSCRIPTION FACTOR ABI3"/>
    <property type="match status" value="1"/>
</dbReference>
<dbReference type="GO" id="GO:0005634">
    <property type="term" value="C:nucleus"/>
    <property type="evidence" value="ECO:0007669"/>
    <property type="project" value="UniProtKB-SubCell"/>
</dbReference>
<dbReference type="SUPFAM" id="SSF54171">
    <property type="entry name" value="DNA-binding domain"/>
    <property type="match status" value="1"/>
</dbReference>
<dbReference type="AlphaFoldDB" id="A0A8T2TUI2"/>
<dbReference type="InterPro" id="IPR003340">
    <property type="entry name" value="B3_DNA-bd"/>
</dbReference>
<dbReference type="Gene3D" id="3.30.730.10">
    <property type="entry name" value="AP2/ERF domain"/>
    <property type="match status" value="1"/>
</dbReference>
<dbReference type="GO" id="GO:0003700">
    <property type="term" value="F:DNA-binding transcription factor activity"/>
    <property type="evidence" value="ECO:0007669"/>
    <property type="project" value="InterPro"/>
</dbReference>
<dbReference type="InterPro" id="IPR036955">
    <property type="entry name" value="AP2/ERF_dom_sf"/>
</dbReference>
<keyword evidence="3" id="KW-0238">DNA-binding</keyword>
<dbReference type="EMBL" id="CM035416">
    <property type="protein sequence ID" value="KAH7425085.1"/>
    <property type="molecule type" value="Genomic_DNA"/>
</dbReference>
<evidence type="ECO:0000256" key="1">
    <source>
        <dbReference type="ARBA" id="ARBA00004123"/>
    </source>
</evidence>
<evidence type="ECO:0000256" key="2">
    <source>
        <dbReference type="ARBA" id="ARBA00023015"/>
    </source>
</evidence>
<evidence type="ECO:0000256" key="6">
    <source>
        <dbReference type="SAM" id="MobiDB-lite"/>
    </source>
</evidence>
<organism evidence="9 10">
    <name type="scientific">Ceratopteris richardii</name>
    <name type="common">Triangle waterfern</name>
    <dbReference type="NCBI Taxonomy" id="49495"/>
    <lineage>
        <taxon>Eukaryota</taxon>
        <taxon>Viridiplantae</taxon>
        <taxon>Streptophyta</taxon>
        <taxon>Embryophyta</taxon>
        <taxon>Tracheophyta</taxon>
        <taxon>Polypodiopsida</taxon>
        <taxon>Polypodiidae</taxon>
        <taxon>Polypodiales</taxon>
        <taxon>Pteridineae</taxon>
        <taxon>Pteridaceae</taxon>
        <taxon>Parkerioideae</taxon>
        <taxon>Ceratopteris</taxon>
    </lineage>
</organism>
<dbReference type="PANTHER" id="PTHR31140:SF139">
    <property type="entry name" value="B3 DOMAIN-CONTAINING PROTEIN OS02G0455900-RELATED"/>
    <property type="match status" value="1"/>
</dbReference>
<evidence type="ECO:0000313" key="10">
    <source>
        <dbReference type="Proteomes" id="UP000825935"/>
    </source>
</evidence>
<dbReference type="SUPFAM" id="SSF101936">
    <property type="entry name" value="DNA-binding pseudobarrel domain"/>
    <property type="match status" value="1"/>
</dbReference>
<keyword evidence="5" id="KW-0539">Nucleus</keyword>
<dbReference type="GO" id="GO:0003677">
    <property type="term" value="F:DNA binding"/>
    <property type="evidence" value="ECO:0007669"/>
    <property type="project" value="UniProtKB-KW"/>
</dbReference>
<feature type="region of interest" description="Disordered" evidence="6">
    <location>
        <begin position="592"/>
        <end position="632"/>
    </location>
</feature>
<evidence type="ECO:0000256" key="4">
    <source>
        <dbReference type="ARBA" id="ARBA00023163"/>
    </source>
</evidence>
<dbReference type="Proteomes" id="UP000825935">
    <property type="component" value="Chromosome 11"/>
</dbReference>
<keyword evidence="4" id="KW-0804">Transcription</keyword>
<feature type="compositionally biased region" description="Polar residues" evidence="6">
    <location>
        <begin position="592"/>
        <end position="606"/>
    </location>
</feature>
<proteinExistence type="predicted"/>
<feature type="domain" description="TF-B3" evidence="7">
    <location>
        <begin position="346"/>
        <end position="449"/>
    </location>
</feature>
<dbReference type="InterPro" id="IPR016177">
    <property type="entry name" value="DNA-bd_dom_sf"/>
</dbReference>
<evidence type="ECO:0000256" key="3">
    <source>
        <dbReference type="ARBA" id="ARBA00023125"/>
    </source>
</evidence>
<name>A0A8T2TUI2_CERRI</name>
<dbReference type="InterPro" id="IPR015300">
    <property type="entry name" value="DNA-bd_pseudobarrel_sf"/>
</dbReference>
<dbReference type="InterPro" id="IPR001471">
    <property type="entry name" value="AP2/ERF_dom"/>
</dbReference>
<keyword evidence="10" id="KW-1185">Reference proteome</keyword>